<keyword evidence="3" id="KW-0472">Membrane</keyword>
<accession>A0A430AER6</accession>
<dbReference type="Gene3D" id="1.10.1760.20">
    <property type="match status" value="1"/>
</dbReference>
<dbReference type="RefSeq" id="WP_126827028.1">
    <property type="nucleotide sequence ID" value="NZ_JBHLWU010000004.1"/>
</dbReference>
<comment type="caution">
    <text evidence="4">The sequence shown here is derived from an EMBL/GenBank/DDBJ whole genome shotgun (WGS) entry which is preliminary data.</text>
</comment>
<gene>
    <name evidence="4" type="ORF">CBF30_11605</name>
</gene>
<evidence type="ECO:0008006" key="6">
    <source>
        <dbReference type="Google" id="ProtNLM"/>
    </source>
</evidence>
<evidence type="ECO:0000256" key="3">
    <source>
        <dbReference type="SAM" id="Phobius"/>
    </source>
</evidence>
<protein>
    <recommendedName>
        <fullName evidence="6">ECF transporter S component</fullName>
    </recommendedName>
</protein>
<evidence type="ECO:0000256" key="2">
    <source>
        <dbReference type="ARBA" id="ARBA00022989"/>
    </source>
</evidence>
<keyword evidence="5" id="KW-1185">Reference proteome</keyword>
<evidence type="ECO:0000256" key="1">
    <source>
        <dbReference type="ARBA" id="ARBA00022692"/>
    </source>
</evidence>
<evidence type="ECO:0000313" key="5">
    <source>
        <dbReference type="Proteomes" id="UP000288669"/>
    </source>
</evidence>
<name>A0A430AER6_9ENTE</name>
<keyword evidence="2 3" id="KW-1133">Transmembrane helix</keyword>
<dbReference type="Pfam" id="PF07155">
    <property type="entry name" value="ECF-ribofla_trS"/>
    <property type="match status" value="1"/>
</dbReference>
<keyword evidence="1 3" id="KW-0812">Transmembrane</keyword>
<dbReference type="InterPro" id="IPR009825">
    <property type="entry name" value="ECF_substrate-spec-like"/>
</dbReference>
<dbReference type="GO" id="GO:0016020">
    <property type="term" value="C:membrane"/>
    <property type="evidence" value="ECO:0007669"/>
    <property type="project" value="InterPro"/>
</dbReference>
<dbReference type="PANTHER" id="PTHR37815:SF3">
    <property type="entry name" value="UPF0397 PROTEIN SPR0429"/>
    <property type="match status" value="1"/>
</dbReference>
<dbReference type="EMBL" id="NGJZ01000005">
    <property type="protein sequence ID" value="RSU05949.1"/>
    <property type="molecule type" value="Genomic_DNA"/>
</dbReference>
<feature type="transmembrane region" description="Helical" evidence="3">
    <location>
        <begin position="151"/>
        <end position="169"/>
    </location>
</feature>
<feature type="transmembrane region" description="Helical" evidence="3">
    <location>
        <begin position="37"/>
        <end position="54"/>
    </location>
</feature>
<dbReference type="PANTHER" id="PTHR37815">
    <property type="entry name" value="UPF0397 PROTEIN BC_2624-RELATED"/>
    <property type="match status" value="1"/>
</dbReference>
<feature type="transmembrane region" description="Helical" evidence="3">
    <location>
        <begin position="110"/>
        <end position="131"/>
    </location>
</feature>
<proteinExistence type="predicted"/>
<dbReference type="OrthoDB" id="2988652at2"/>
<dbReference type="AlphaFoldDB" id="A0A430AER6"/>
<evidence type="ECO:0000313" key="4">
    <source>
        <dbReference type="EMBL" id="RSU05949.1"/>
    </source>
</evidence>
<sequence length="185" mass="19748">MKQQTTTKDLVFVALFAALTVIGTSIRIPMPAAIGNPFVHLGNSVLLLAVLLIGYKKGALAGGLGFAIFDILNGFALEAPYFLLEAFVVGGVASLVLHRITSQKTTSTQILIVALFASLAKLIMTFLKGIVMVMLTGVSLYPALLASSSSLFATVINCLTTIIVVTIAYRPLKKIMERFTLQKSL</sequence>
<organism evidence="4 5">
    <name type="scientific">Vagococcus entomophilus</name>
    <dbReference type="NCBI Taxonomy" id="1160095"/>
    <lineage>
        <taxon>Bacteria</taxon>
        <taxon>Bacillati</taxon>
        <taxon>Bacillota</taxon>
        <taxon>Bacilli</taxon>
        <taxon>Lactobacillales</taxon>
        <taxon>Enterococcaceae</taxon>
        <taxon>Vagococcus</taxon>
    </lineage>
</organism>
<feature type="transmembrane region" description="Helical" evidence="3">
    <location>
        <begin position="81"/>
        <end position="98"/>
    </location>
</feature>
<reference evidence="4 5" key="1">
    <citation type="submission" date="2017-05" db="EMBL/GenBank/DDBJ databases">
        <title>Vagococcus spp. assemblies.</title>
        <authorList>
            <person name="Gulvik C.A."/>
        </authorList>
    </citation>
    <scope>NUCLEOTIDE SEQUENCE [LARGE SCALE GENOMIC DNA]</scope>
    <source>
        <strain evidence="4 5">DSM 24756</strain>
    </source>
</reference>
<dbReference type="Proteomes" id="UP000288669">
    <property type="component" value="Unassembled WGS sequence"/>
</dbReference>